<dbReference type="InterPro" id="IPR010602">
    <property type="entry name" value="DUF1186"/>
</dbReference>
<name>A0A953J8H2_9BACT</name>
<proteinExistence type="predicted"/>
<gene>
    <name evidence="2" type="ORF">K8I29_09990</name>
</gene>
<accession>A0A953J8H2</accession>
<dbReference type="Proteomes" id="UP000705867">
    <property type="component" value="Unassembled WGS sequence"/>
</dbReference>
<reference evidence="2" key="2">
    <citation type="submission" date="2021-08" db="EMBL/GenBank/DDBJ databases">
        <authorList>
            <person name="Dalcin Martins P."/>
        </authorList>
    </citation>
    <scope>NUCLEOTIDE SEQUENCE</scope>
    <source>
        <strain evidence="2">MAG_39</strain>
    </source>
</reference>
<evidence type="ECO:0000313" key="2">
    <source>
        <dbReference type="EMBL" id="MBZ0156522.1"/>
    </source>
</evidence>
<feature type="region of interest" description="Disordered" evidence="1">
    <location>
        <begin position="110"/>
        <end position="150"/>
    </location>
</feature>
<dbReference type="EMBL" id="JAIOIV010000077">
    <property type="protein sequence ID" value="MBZ0156522.1"/>
    <property type="molecule type" value="Genomic_DNA"/>
</dbReference>
<comment type="caution">
    <text evidence="2">The sequence shown here is derived from an EMBL/GenBank/DDBJ whole genome shotgun (WGS) entry which is preliminary data.</text>
</comment>
<feature type="compositionally biased region" description="Basic residues" evidence="1">
    <location>
        <begin position="129"/>
        <end position="150"/>
    </location>
</feature>
<sequence>MYAAVDGAITRESAIEFFTALFTGDEADEYSDFWSSIASSISDLYPEEAMDTIRKGFENGLIHEGYIDYEWFERTLHQGKEQVLERTRQEMRARLDREDIHSYMSWWASFNESPPSGIPGYRIDDSKRKAAKIKKKKRKMAKASRKKNRR</sequence>
<evidence type="ECO:0000313" key="3">
    <source>
        <dbReference type="Proteomes" id="UP000705867"/>
    </source>
</evidence>
<protein>
    <submittedName>
        <fullName evidence="2">DUF1186 family protein</fullName>
    </submittedName>
</protein>
<organism evidence="2 3">
    <name type="scientific">Candidatus Nitrobium versatile</name>
    <dbReference type="NCBI Taxonomy" id="2884831"/>
    <lineage>
        <taxon>Bacteria</taxon>
        <taxon>Pseudomonadati</taxon>
        <taxon>Nitrospirota</taxon>
        <taxon>Nitrospiria</taxon>
        <taxon>Nitrospirales</taxon>
        <taxon>Nitrospiraceae</taxon>
        <taxon>Candidatus Nitrobium</taxon>
    </lineage>
</organism>
<reference evidence="2" key="1">
    <citation type="journal article" date="2021" name="bioRxiv">
        <title>Unraveling nitrogen, sulfur and carbon metabolic pathways and microbial community transcriptional responses to substrate deprivation and toxicity stresses in a bioreactor mimicking anoxic brackish coastal sediment conditions.</title>
        <authorList>
            <person name="Martins P.D."/>
            <person name="Echeveste M.J."/>
            <person name="Arshad A."/>
            <person name="Kurth J."/>
            <person name="Ouboter H."/>
            <person name="Jetten M.S.M."/>
            <person name="Welte C.U."/>
        </authorList>
    </citation>
    <scope>NUCLEOTIDE SEQUENCE</scope>
    <source>
        <strain evidence="2">MAG_39</strain>
    </source>
</reference>
<dbReference type="AlphaFoldDB" id="A0A953J8H2"/>
<dbReference type="Pfam" id="PF06685">
    <property type="entry name" value="DUF1186"/>
    <property type="match status" value="1"/>
</dbReference>
<evidence type="ECO:0000256" key="1">
    <source>
        <dbReference type="SAM" id="MobiDB-lite"/>
    </source>
</evidence>